<feature type="domain" description="Methyltransferase" evidence="1">
    <location>
        <begin position="71"/>
        <end position="174"/>
    </location>
</feature>
<dbReference type="Gene3D" id="3.40.50.150">
    <property type="entry name" value="Vaccinia Virus protein VP39"/>
    <property type="match status" value="1"/>
</dbReference>
<dbReference type="KEGG" id="rhoz:GXP67_24570"/>
<keyword evidence="2" id="KW-0808">Transferase</keyword>
<evidence type="ECO:0000313" key="2">
    <source>
        <dbReference type="EMBL" id="QHT69594.1"/>
    </source>
</evidence>
<dbReference type="AlphaFoldDB" id="A0A6C0GP18"/>
<dbReference type="Proteomes" id="UP000480178">
    <property type="component" value="Chromosome"/>
</dbReference>
<keyword evidence="3" id="KW-1185">Reference proteome</keyword>
<evidence type="ECO:0000259" key="1">
    <source>
        <dbReference type="Pfam" id="PF13847"/>
    </source>
</evidence>
<organism evidence="2 3">
    <name type="scientific">Rhodocytophaga rosea</name>
    <dbReference type="NCBI Taxonomy" id="2704465"/>
    <lineage>
        <taxon>Bacteria</taxon>
        <taxon>Pseudomonadati</taxon>
        <taxon>Bacteroidota</taxon>
        <taxon>Cytophagia</taxon>
        <taxon>Cytophagales</taxon>
        <taxon>Rhodocytophagaceae</taxon>
        <taxon>Rhodocytophaga</taxon>
    </lineage>
</organism>
<dbReference type="GO" id="GO:0032259">
    <property type="term" value="P:methylation"/>
    <property type="evidence" value="ECO:0007669"/>
    <property type="project" value="UniProtKB-KW"/>
</dbReference>
<name>A0A6C0GP18_9BACT</name>
<reference evidence="2 3" key="1">
    <citation type="submission" date="2020-01" db="EMBL/GenBank/DDBJ databases">
        <authorList>
            <person name="Kim M.K."/>
        </authorList>
    </citation>
    <scope>NUCLEOTIDE SEQUENCE [LARGE SCALE GENOMIC DNA]</scope>
    <source>
        <strain evidence="2 3">172606-1</strain>
    </source>
</reference>
<evidence type="ECO:0000313" key="3">
    <source>
        <dbReference type="Proteomes" id="UP000480178"/>
    </source>
</evidence>
<accession>A0A6C0GP18</accession>
<keyword evidence="2" id="KW-0489">Methyltransferase</keyword>
<dbReference type="RefSeq" id="WP_162445581.1">
    <property type="nucleotide sequence ID" value="NZ_CP048222.1"/>
</dbReference>
<proteinExistence type="predicted"/>
<dbReference type="Pfam" id="PF13847">
    <property type="entry name" value="Methyltransf_31"/>
    <property type="match status" value="1"/>
</dbReference>
<sequence length="188" mass="21499">MDELIKNKINDFWSKKAIKTPNGQWVRWWQSPHIIRTINKKVSGVACNGFSQGLINLAKEHSKGRTYKRGISVGCGSGNKEMNLIQQGLLEEFTLYELAEERIKAGRKLAQQLGIEAKVNFIESDALKIETREASYDFVHWNKALHHMMDTEEAVKWSHHVLEEGGMFYMDDYVGLPGFSGQIQCLKL</sequence>
<dbReference type="GO" id="GO:0008168">
    <property type="term" value="F:methyltransferase activity"/>
    <property type="evidence" value="ECO:0007669"/>
    <property type="project" value="UniProtKB-KW"/>
</dbReference>
<dbReference type="InterPro" id="IPR025714">
    <property type="entry name" value="Methyltranfer_dom"/>
</dbReference>
<dbReference type="InterPro" id="IPR029063">
    <property type="entry name" value="SAM-dependent_MTases_sf"/>
</dbReference>
<gene>
    <name evidence="2" type="ORF">GXP67_24570</name>
</gene>
<dbReference type="EMBL" id="CP048222">
    <property type="protein sequence ID" value="QHT69594.1"/>
    <property type="molecule type" value="Genomic_DNA"/>
</dbReference>
<dbReference type="SUPFAM" id="SSF53335">
    <property type="entry name" value="S-adenosyl-L-methionine-dependent methyltransferases"/>
    <property type="match status" value="1"/>
</dbReference>
<protein>
    <submittedName>
        <fullName evidence="2">Class I SAM-dependent methyltransferase</fullName>
    </submittedName>
</protein>